<comment type="caution">
    <text evidence="10">The sequence shown here is derived from an EMBL/GenBank/DDBJ whole genome shotgun (WGS) entry which is preliminary data.</text>
</comment>
<dbReference type="GO" id="GO:0007165">
    <property type="term" value="P:signal transduction"/>
    <property type="evidence" value="ECO:0007669"/>
    <property type="project" value="UniProtKB-KW"/>
</dbReference>
<evidence type="ECO:0000313" key="11">
    <source>
        <dbReference type="Proteomes" id="UP000005496"/>
    </source>
</evidence>
<evidence type="ECO:0000256" key="5">
    <source>
        <dbReference type="PROSITE-ProRule" id="PRU00284"/>
    </source>
</evidence>
<dbReference type="PROSITE" id="PS50192">
    <property type="entry name" value="T_SNARE"/>
    <property type="match status" value="1"/>
</dbReference>
<feature type="transmembrane region" description="Helical" evidence="6">
    <location>
        <begin position="13"/>
        <end position="32"/>
    </location>
</feature>
<keyword evidence="3 5" id="KW-0807">Transducer</keyword>
<comment type="similarity">
    <text evidence="4">Belongs to the methyl-accepting chemotaxis (MCP) protein family.</text>
</comment>
<keyword evidence="6" id="KW-1133">Transmembrane helix</keyword>
<dbReference type="Proteomes" id="UP000005496">
    <property type="component" value="Unassembled WGS sequence"/>
</dbReference>
<dbReference type="CDD" id="cd06225">
    <property type="entry name" value="HAMP"/>
    <property type="match status" value="1"/>
</dbReference>
<dbReference type="Pfam" id="PF14827">
    <property type="entry name" value="dCache_3"/>
    <property type="match status" value="1"/>
</dbReference>
<dbReference type="GO" id="GO:0006935">
    <property type="term" value="P:chemotaxis"/>
    <property type="evidence" value="ECO:0007669"/>
    <property type="project" value="InterPro"/>
</dbReference>
<keyword evidence="2" id="KW-0997">Cell inner membrane</keyword>
<dbReference type="GO" id="GO:0005886">
    <property type="term" value="C:plasma membrane"/>
    <property type="evidence" value="ECO:0007669"/>
    <property type="project" value="UniProtKB-SubCell"/>
</dbReference>
<feature type="domain" description="HAMP" evidence="9">
    <location>
        <begin position="359"/>
        <end position="398"/>
    </location>
</feature>
<evidence type="ECO:0000259" key="8">
    <source>
        <dbReference type="PROSITE" id="PS50192"/>
    </source>
</evidence>
<feature type="transmembrane region" description="Helical" evidence="6">
    <location>
        <begin position="324"/>
        <end position="349"/>
    </location>
</feature>
<dbReference type="InterPro" id="IPR004089">
    <property type="entry name" value="MCPsignal_dom"/>
</dbReference>
<dbReference type="InterPro" id="IPR000727">
    <property type="entry name" value="T_SNARE_dom"/>
</dbReference>
<dbReference type="eggNOG" id="COG0840">
    <property type="taxonomic scope" value="Bacteria"/>
</dbReference>
<proteinExistence type="inferred from homology"/>
<dbReference type="PROSITE" id="PS50885">
    <property type="entry name" value="HAMP"/>
    <property type="match status" value="1"/>
</dbReference>
<evidence type="ECO:0000256" key="2">
    <source>
        <dbReference type="ARBA" id="ARBA00022519"/>
    </source>
</evidence>
<evidence type="ECO:0000256" key="3">
    <source>
        <dbReference type="ARBA" id="ARBA00023224"/>
    </source>
</evidence>
<dbReference type="SMART" id="SM00304">
    <property type="entry name" value="HAMP"/>
    <property type="match status" value="2"/>
</dbReference>
<dbReference type="GO" id="GO:0004888">
    <property type="term" value="F:transmembrane signaling receptor activity"/>
    <property type="evidence" value="ECO:0007669"/>
    <property type="project" value="InterPro"/>
</dbReference>
<dbReference type="AlphaFoldDB" id="D6SMK0"/>
<keyword evidence="11" id="KW-1185">Reference proteome</keyword>
<feature type="domain" description="Methyl-accepting transducer" evidence="7">
    <location>
        <begin position="403"/>
        <end position="653"/>
    </location>
</feature>
<name>D6SMK0_9BACT</name>
<evidence type="ECO:0000256" key="1">
    <source>
        <dbReference type="ARBA" id="ARBA00004429"/>
    </source>
</evidence>
<dbReference type="PROSITE" id="PS50111">
    <property type="entry name" value="CHEMOTAXIS_TRANSDUC_2"/>
    <property type="match status" value="1"/>
</dbReference>
<dbReference type="InterPro" id="IPR004090">
    <property type="entry name" value="Chemotax_Me-accpt_rcpt"/>
</dbReference>
<dbReference type="EMBL" id="ACJN02000001">
    <property type="protein sequence ID" value="EFI35911.1"/>
    <property type="molecule type" value="Genomic_DNA"/>
</dbReference>
<dbReference type="SUPFAM" id="SSF58104">
    <property type="entry name" value="Methyl-accepting chemotaxis protein (MCP) signaling domain"/>
    <property type="match status" value="1"/>
</dbReference>
<evidence type="ECO:0000256" key="6">
    <source>
        <dbReference type="SAM" id="Phobius"/>
    </source>
</evidence>
<evidence type="ECO:0000259" key="9">
    <source>
        <dbReference type="PROSITE" id="PS50885"/>
    </source>
</evidence>
<organism evidence="10 11">
    <name type="scientific">Desulfonatronospira thiodismutans ASO3-1</name>
    <dbReference type="NCBI Taxonomy" id="555779"/>
    <lineage>
        <taxon>Bacteria</taxon>
        <taxon>Pseudomonadati</taxon>
        <taxon>Thermodesulfobacteriota</taxon>
        <taxon>Desulfovibrionia</taxon>
        <taxon>Desulfovibrionales</taxon>
        <taxon>Desulfonatronovibrionaceae</taxon>
        <taxon>Desulfonatronospira</taxon>
    </lineage>
</organism>
<dbReference type="Pfam" id="PF00672">
    <property type="entry name" value="HAMP"/>
    <property type="match status" value="1"/>
</dbReference>
<accession>D6SMK0</accession>
<keyword evidence="6" id="KW-0472">Membrane</keyword>
<keyword evidence="6" id="KW-0812">Transmembrane</keyword>
<sequence>MNFFRNLRLSFKVFIPLTIILIVFIGVLFWVLNDQTQKVSDEFISQISKNKRAEIESSVDLTIQEAQSVASTFSRLPEVIQAYNLALEGNINDPESPESQEAREMLREKLSAQMEGYQEFSDQQLTLHFHLPNGRSLVRLWRDHNAMQDGEWVDISDDISEFRATVMHVNQQQEPAQGIEVGRGGFTLRNVLPVSDQNSDHLGSVELLMDFEPIVEAAGAAAGEEVMIYMNRELLDIATGLQDESQFPLIDNRYVEAIGDSRYSDLITADLLDMGREELSLVQEGHYALSFFPIKDYAGNQVGVTAYILDISDEQGMISQMTQILMGVTAGLLVILLLVVRFVMGWAVLSPFSKGVGFAQQISQGDLTQRLDIKQRDEVGILADALNDMADSLRNMFGDINSGVETLASSSTELNAISEDMSQRSETTASKVQGVASAAEELSTSMSSIASAMEQASSKVNTVATSSEEMGATISEIAQNTENAKDITGNAVEKSRQSSQRIDRLGNAAQEISKVTDTITAISSQTNLLALNATIEAARAGEAGKGFAVVANEIKELAQQTAQATEEIRDKVENIQSETSLTVEEIQEISQIISDIDSIISTIAASVEEQNIATQEIAENVSQASQGNQQVNENVSQVSSVAEDVARDISEVNMDTEEMKSSGVQVKQSSEELSRLAERLKELVSKFKV</sequence>
<dbReference type="SMART" id="SM00283">
    <property type="entry name" value="MA"/>
    <property type="match status" value="1"/>
</dbReference>
<evidence type="ECO:0000313" key="10">
    <source>
        <dbReference type="EMBL" id="EFI35911.1"/>
    </source>
</evidence>
<dbReference type="PANTHER" id="PTHR32089:SF112">
    <property type="entry name" value="LYSOZYME-LIKE PROTEIN-RELATED"/>
    <property type="match status" value="1"/>
</dbReference>
<evidence type="ECO:0000256" key="4">
    <source>
        <dbReference type="ARBA" id="ARBA00029447"/>
    </source>
</evidence>
<dbReference type="SUPFAM" id="SSF103190">
    <property type="entry name" value="Sensory domain-like"/>
    <property type="match status" value="1"/>
</dbReference>
<dbReference type="PRINTS" id="PR00260">
    <property type="entry name" value="CHEMTRNSDUCR"/>
</dbReference>
<dbReference type="InterPro" id="IPR029150">
    <property type="entry name" value="dCache_3"/>
</dbReference>
<dbReference type="PANTHER" id="PTHR32089">
    <property type="entry name" value="METHYL-ACCEPTING CHEMOTAXIS PROTEIN MCPB"/>
    <property type="match status" value="1"/>
</dbReference>
<dbReference type="Pfam" id="PF00015">
    <property type="entry name" value="MCPsignal"/>
    <property type="match status" value="1"/>
</dbReference>
<dbReference type="InterPro" id="IPR003660">
    <property type="entry name" value="HAMP_dom"/>
</dbReference>
<evidence type="ECO:0000259" key="7">
    <source>
        <dbReference type="PROSITE" id="PS50111"/>
    </source>
</evidence>
<dbReference type="Gene3D" id="1.10.287.950">
    <property type="entry name" value="Methyl-accepting chemotaxis protein"/>
    <property type="match status" value="1"/>
</dbReference>
<reference evidence="10" key="1">
    <citation type="submission" date="2010-05" db="EMBL/GenBank/DDBJ databases">
        <title>The draft genome of Desulfonatronospira thiodismutans ASO3-1.</title>
        <authorList>
            <consortium name="US DOE Joint Genome Institute (JGI-PGF)"/>
            <person name="Lucas S."/>
            <person name="Copeland A."/>
            <person name="Lapidus A."/>
            <person name="Cheng J.-F."/>
            <person name="Bruce D."/>
            <person name="Goodwin L."/>
            <person name="Pitluck S."/>
            <person name="Chertkov O."/>
            <person name="Brettin T."/>
            <person name="Detter J.C."/>
            <person name="Han C."/>
            <person name="Land M.L."/>
            <person name="Hauser L."/>
            <person name="Kyrpides N."/>
            <person name="Mikhailova N."/>
            <person name="Muyzer G."/>
            <person name="Woyke T."/>
        </authorList>
    </citation>
    <scope>NUCLEOTIDE SEQUENCE [LARGE SCALE GENOMIC DNA]</scope>
    <source>
        <strain evidence="10">ASO3-1</strain>
    </source>
</reference>
<feature type="domain" description="T-SNARE coiled-coil homology" evidence="8">
    <location>
        <begin position="576"/>
        <end position="638"/>
    </location>
</feature>
<gene>
    <name evidence="10" type="ORF">Dthio_PD3351</name>
</gene>
<dbReference type="OrthoDB" id="9816383at2"/>
<keyword evidence="2" id="KW-1003">Cell membrane</keyword>
<comment type="subcellular location">
    <subcellularLocation>
        <location evidence="1">Cell inner membrane</location>
        <topology evidence="1">Multi-pass membrane protein</topology>
    </subcellularLocation>
</comment>
<dbReference type="InterPro" id="IPR029151">
    <property type="entry name" value="Sensor-like_sf"/>
</dbReference>
<protein>
    <submittedName>
        <fullName evidence="10">Methyl-accepting chemotaxis sensory transducer</fullName>
    </submittedName>
</protein>